<evidence type="ECO:0000256" key="1">
    <source>
        <dbReference type="ARBA" id="ARBA00012452"/>
    </source>
</evidence>
<dbReference type="SUPFAM" id="SSF47616">
    <property type="entry name" value="GST C-terminal domain-like"/>
    <property type="match status" value="1"/>
</dbReference>
<comment type="catalytic activity">
    <reaction evidence="3">
        <text>RX + glutathione = an S-substituted glutathione + a halide anion + H(+)</text>
        <dbReference type="Rhea" id="RHEA:16437"/>
        <dbReference type="ChEBI" id="CHEBI:15378"/>
        <dbReference type="ChEBI" id="CHEBI:16042"/>
        <dbReference type="ChEBI" id="CHEBI:17792"/>
        <dbReference type="ChEBI" id="CHEBI:57925"/>
        <dbReference type="ChEBI" id="CHEBI:90779"/>
        <dbReference type="EC" id="2.5.1.18"/>
    </reaction>
</comment>
<dbReference type="SFLD" id="SFLDS00019">
    <property type="entry name" value="Glutathione_Transferase_(cytos"/>
    <property type="match status" value="1"/>
</dbReference>
<dbReference type="InterPro" id="IPR036282">
    <property type="entry name" value="Glutathione-S-Trfase_C_sf"/>
</dbReference>
<dbReference type="InterPro" id="IPR004045">
    <property type="entry name" value="Glutathione_S-Trfase_N"/>
</dbReference>
<dbReference type="PANTHER" id="PTHR44051">
    <property type="entry name" value="GLUTATHIONE S-TRANSFERASE-RELATED"/>
    <property type="match status" value="1"/>
</dbReference>
<evidence type="ECO:0000256" key="2">
    <source>
        <dbReference type="ARBA" id="ARBA00022679"/>
    </source>
</evidence>
<dbReference type="PANTHER" id="PTHR44051:SF9">
    <property type="entry name" value="GLUTATHIONE S-TRANSFERASE 1"/>
    <property type="match status" value="1"/>
</dbReference>
<reference evidence="7 8" key="1">
    <citation type="submission" date="2019-03" db="EMBL/GenBank/DDBJ databases">
        <title>Sapientia aquatica gen. nov., sp. nov., isolated from a crater lake.</title>
        <authorList>
            <person name="Felfoldi T."/>
            <person name="Szabo A."/>
            <person name="Toth E."/>
            <person name="Schumann P."/>
            <person name="Keki Z."/>
            <person name="Marialigeti K."/>
            <person name="Mathe I."/>
        </authorList>
    </citation>
    <scope>NUCLEOTIDE SEQUENCE [LARGE SCALE GENOMIC DNA]</scope>
    <source>
        <strain evidence="7 8">SA-152</strain>
    </source>
</reference>
<dbReference type="EC" id="2.5.1.18" evidence="1"/>
<dbReference type="SFLD" id="SFLDG00358">
    <property type="entry name" value="Main_(cytGST)"/>
    <property type="match status" value="1"/>
</dbReference>
<dbReference type="AlphaFoldDB" id="A0A4R5W4A6"/>
<organism evidence="7 8">
    <name type="scientific">Sapientia aquatica</name>
    <dbReference type="NCBI Taxonomy" id="1549640"/>
    <lineage>
        <taxon>Bacteria</taxon>
        <taxon>Pseudomonadati</taxon>
        <taxon>Pseudomonadota</taxon>
        <taxon>Betaproteobacteria</taxon>
        <taxon>Burkholderiales</taxon>
        <taxon>Oxalobacteraceae</taxon>
        <taxon>Sapientia</taxon>
    </lineage>
</organism>
<evidence type="ECO:0000256" key="3">
    <source>
        <dbReference type="ARBA" id="ARBA00047960"/>
    </source>
</evidence>
<evidence type="ECO:0000313" key="7">
    <source>
        <dbReference type="EMBL" id="TDK67195.1"/>
    </source>
</evidence>
<evidence type="ECO:0000256" key="4">
    <source>
        <dbReference type="RuleBase" id="RU003494"/>
    </source>
</evidence>
<dbReference type="InterPro" id="IPR040079">
    <property type="entry name" value="Glutathione_S-Trfase"/>
</dbReference>
<feature type="domain" description="GST N-terminal" evidence="5">
    <location>
        <begin position="1"/>
        <end position="81"/>
    </location>
</feature>
<dbReference type="InterPro" id="IPR004046">
    <property type="entry name" value="GST_C"/>
</dbReference>
<evidence type="ECO:0000313" key="8">
    <source>
        <dbReference type="Proteomes" id="UP000294829"/>
    </source>
</evidence>
<evidence type="ECO:0000259" key="6">
    <source>
        <dbReference type="PROSITE" id="PS50405"/>
    </source>
</evidence>
<accession>A0A4R5W4A6</accession>
<dbReference type="InterPro" id="IPR036249">
    <property type="entry name" value="Thioredoxin-like_sf"/>
</dbReference>
<dbReference type="Gene3D" id="1.20.1050.10">
    <property type="match status" value="1"/>
</dbReference>
<dbReference type="FunFam" id="3.40.30.10:FF:000156">
    <property type="entry name" value="Glutathione S-transferase 1"/>
    <property type="match status" value="1"/>
</dbReference>
<dbReference type="GO" id="GO:0004601">
    <property type="term" value="F:peroxidase activity"/>
    <property type="evidence" value="ECO:0007669"/>
    <property type="project" value="UniProtKB-ARBA"/>
</dbReference>
<dbReference type="SUPFAM" id="SSF52833">
    <property type="entry name" value="Thioredoxin-like"/>
    <property type="match status" value="1"/>
</dbReference>
<comment type="caution">
    <text evidence="7">The sequence shown here is derived from an EMBL/GenBank/DDBJ whole genome shotgun (WGS) entry which is preliminary data.</text>
</comment>
<dbReference type="CDD" id="cd03189">
    <property type="entry name" value="GST_C_GTT1_like"/>
    <property type="match status" value="1"/>
</dbReference>
<dbReference type="RefSeq" id="WP_133326206.1">
    <property type="nucleotide sequence ID" value="NZ_SMYL01000002.1"/>
</dbReference>
<dbReference type="SFLD" id="SFLDG01150">
    <property type="entry name" value="Main.1:_Beta-like"/>
    <property type="match status" value="1"/>
</dbReference>
<dbReference type="EMBL" id="SMYL01000002">
    <property type="protein sequence ID" value="TDK67195.1"/>
    <property type="molecule type" value="Genomic_DNA"/>
</dbReference>
<dbReference type="Proteomes" id="UP000294829">
    <property type="component" value="Unassembled WGS sequence"/>
</dbReference>
<dbReference type="GO" id="GO:0005737">
    <property type="term" value="C:cytoplasm"/>
    <property type="evidence" value="ECO:0007669"/>
    <property type="project" value="UniProtKB-ARBA"/>
</dbReference>
<protein>
    <recommendedName>
        <fullName evidence="1">glutathione transferase</fullName>
        <ecNumber evidence="1">2.5.1.18</ecNumber>
    </recommendedName>
</protein>
<keyword evidence="8" id="KW-1185">Reference proteome</keyword>
<proteinExistence type="inferred from homology"/>
<sequence length="208" mass="23205">MITVHHLNNSRSQRILWLLEELELDYQIVRYQRDPVTRLAPPELKAIHPLGKSPVISDGDFVIAESAAIIEYLVQTYGQGQLTPPPATQAYFRYLEWLHFAEGSAMLPFLLALYTSRLGEAAAPLQPRISSEITNFLSYLDNALEGKNFLLGDQLTAADVQNSFVAEIAQARGLLGNYPNVARYAQTLQARPAYQRALEKGGEYKLGA</sequence>
<name>A0A4R5W4A6_9BURK</name>
<dbReference type="Gene3D" id="3.40.30.10">
    <property type="entry name" value="Glutaredoxin"/>
    <property type="match status" value="1"/>
</dbReference>
<dbReference type="Pfam" id="PF02798">
    <property type="entry name" value="GST_N"/>
    <property type="match status" value="1"/>
</dbReference>
<dbReference type="InterPro" id="IPR010987">
    <property type="entry name" value="Glutathione-S-Trfase_C-like"/>
</dbReference>
<dbReference type="PROSITE" id="PS50404">
    <property type="entry name" value="GST_NTER"/>
    <property type="match status" value="1"/>
</dbReference>
<dbReference type="PROSITE" id="PS50405">
    <property type="entry name" value="GST_CTER"/>
    <property type="match status" value="1"/>
</dbReference>
<comment type="similarity">
    <text evidence="4">Belongs to the GST superfamily.</text>
</comment>
<keyword evidence="2 7" id="KW-0808">Transferase</keyword>
<dbReference type="OrthoDB" id="9810080at2"/>
<dbReference type="Pfam" id="PF00043">
    <property type="entry name" value="GST_C"/>
    <property type="match status" value="1"/>
</dbReference>
<evidence type="ECO:0000259" key="5">
    <source>
        <dbReference type="PROSITE" id="PS50404"/>
    </source>
</evidence>
<dbReference type="GO" id="GO:0004364">
    <property type="term" value="F:glutathione transferase activity"/>
    <property type="evidence" value="ECO:0007669"/>
    <property type="project" value="UniProtKB-EC"/>
</dbReference>
<feature type="domain" description="GST C-terminal" evidence="6">
    <location>
        <begin position="87"/>
        <end position="208"/>
    </location>
</feature>
<dbReference type="CDD" id="cd03046">
    <property type="entry name" value="GST_N_GTT1_like"/>
    <property type="match status" value="1"/>
</dbReference>
<gene>
    <name evidence="7" type="ORF">E2I14_05380</name>
</gene>